<feature type="chain" id="PRO_5008012594" description="DUF6383 domain-containing protein" evidence="1">
    <location>
        <begin position="25"/>
        <end position="943"/>
    </location>
</feature>
<evidence type="ECO:0000256" key="1">
    <source>
        <dbReference type="SAM" id="SignalP"/>
    </source>
</evidence>
<dbReference type="RefSeq" id="WP_044544924.1">
    <property type="nucleotide sequence ID" value="NZ_CDRH01000104.1"/>
</dbReference>
<reference evidence="3 4" key="1">
    <citation type="submission" date="2015-09" db="EMBL/GenBank/DDBJ databases">
        <authorList>
            <consortium name="Pathogen Informatics"/>
        </authorList>
    </citation>
    <scope>NUCLEOTIDE SEQUENCE [LARGE SCALE GENOMIC DNA]</scope>
    <source>
        <strain evidence="3 4">2789STDY5608872</strain>
    </source>
</reference>
<dbReference type="EMBL" id="CYXP01000003">
    <property type="protein sequence ID" value="CUN04848.1"/>
    <property type="molecule type" value="Genomic_DNA"/>
</dbReference>
<evidence type="ECO:0000259" key="2">
    <source>
        <dbReference type="Pfam" id="PF19910"/>
    </source>
</evidence>
<dbReference type="Proteomes" id="UP000095591">
    <property type="component" value="Unassembled WGS sequence"/>
</dbReference>
<evidence type="ECO:0000313" key="4">
    <source>
        <dbReference type="Proteomes" id="UP000095591"/>
    </source>
</evidence>
<feature type="signal peptide" evidence="1">
    <location>
        <begin position="1"/>
        <end position="24"/>
    </location>
</feature>
<dbReference type="Pfam" id="PF19910">
    <property type="entry name" value="DUF6383"/>
    <property type="match status" value="1"/>
</dbReference>
<accession>A0A173TUF9</accession>
<organism evidence="3 4">
    <name type="scientific">Parabacteroides distasonis</name>
    <dbReference type="NCBI Taxonomy" id="823"/>
    <lineage>
        <taxon>Bacteria</taxon>
        <taxon>Pseudomonadati</taxon>
        <taxon>Bacteroidota</taxon>
        <taxon>Bacteroidia</taxon>
        <taxon>Bacteroidales</taxon>
        <taxon>Tannerellaceae</taxon>
        <taxon>Parabacteroides</taxon>
    </lineage>
</organism>
<proteinExistence type="predicted"/>
<keyword evidence="1" id="KW-0732">Signal</keyword>
<name>A0A173TUF9_PARDI</name>
<feature type="domain" description="DUF6383" evidence="2">
    <location>
        <begin position="868"/>
        <end position="942"/>
    </location>
</feature>
<dbReference type="AlphaFoldDB" id="A0A173TUF9"/>
<sequence length="943" mass="100845">MNKKFSTLAAVFLAASALSTSAVANVTNGNYYRLKYSTTTPTSTEKYLGVDIAKTDSVVLNSKATGSTVSAGTDTPDNLLSDRYFWKVNKTIAASGDSLFTFTNRKTGKVLAFDAKEANAIISGGAVNTWGWKGHSSSASGIYSVSGGNTYYLVEESGVVKVKKQTGVTPPTSGMLALEEDVPAAANMSAKQLNEKNGGKGFELAFSPAANGEKNLFIESMLRAEALHDGSTTGTFELDSDADHAPVVSSPAVLAGDTAFFAVSGKVIENAAKQKVQYYLVADTTYFTGLGTTGVVFTQDTLKITKDAAGKITKVEPAPGRVLNAYRFVTSYNYDKASMNIEVVGLQAKKTSGYYKDDVQEKSPASGKSWYVYVAELSDRKEVSVIENATAPSTKITFKTGSAISDLNTKVAYAVQKVKDDGSLSKYYGANNASTNKDSLDVASALVPATQYIMIHEGENNYSLYNRAYGNKLDEASGAYYKTDKEGIYRINGTDYKLTALTTAAGEAGKYVGYRHFSDSEVANTSFTLRVQSIAGNSIFIASKDSSIFAANSDGQFFTVKPYDSEKFGYTSKDSLSRTAYMLVERYGDRHLAYDKANKFVLSKEAYNTQNDTVVVFFQATATEGQYLLAYAQTDEAKGKLASTSMDGNYIIANITTGAIEKSASTAVAPTVFVFENEKNEYQAEAAGHKIITLASDDAMSITRTDDNFASLKRVGQLRSAFEAENFALWVDTADATDETKPLYFISTKQGLDSATVKAGNSLYMVSVEDSTANAYKWEGLSRIAFIEGKYVAGTDSLELYTATDTAKYVKKHDNEANWAFALNPDGGVSLQNMKSNQYVATRNDVLVMVKDMDQAAMFGVAKSEVIPTSNGAIDAVEGVSVTTDNGTVTIQGAAGKSVVISNILGKVVAETVLTSDNVTIAVPAGIVAVAVEGETAVKVVVK</sequence>
<evidence type="ECO:0000313" key="3">
    <source>
        <dbReference type="EMBL" id="CUN04848.1"/>
    </source>
</evidence>
<dbReference type="InterPro" id="IPR045963">
    <property type="entry name" value="DUF6383"/>
</dbReference>
<gene>
    <name evidence="3" type="ORF">ERS852429_01700</name>
</gene>
<protein>
    <recommendedName>
        <fullName evidence="2">DUF6383 domain-containing protein</fullName>
    </recommendedName>
</protein>